<dbReference type="RefSeq" id="WP_246130173.1">
    <property type="nucleotide sequence ID" value="NZ_VITR01000003.1"/>
</dbReference>
<gene>
    <name evidence="1" type="primary">lptD</name>
    <name evidence="4" type="ORF">FBZ90_103171</name>
</gene>
<dbReference type="GO" id="GO:0043165">
    <property type="term" value="P:Gram-negative-bacterium-type cell outer membrane assembly"/>
    <property type="evidence" value="ECO:0007669"/>
    <property type="project" value="UniProtKB-UniRule"/>
</dbReference>
<feature type="region of interest" description="Disordered" evidence="2">
    <location>
        <begin position="37"/>
        <end position="77"/>
    </location>
</feature>
<dbReference type="HAMAP" id="MF_01411">
    <property type="entry name" value="LPS_assembly_LptD"/>
    <property type="match status" value="1"/>
</dbReference>
<sequence precursor="true">MNACPLIASPLTTRPQGKRAAVMGALMVGLMSTTALAQQQPAATTPPATTPSGTTPSATTPPGAQAATQPPKKDQPPVLLEADQVDTDNELGITTATGNVQLSQGGHVVLADTISYSERTNVITASGHVVMIQPDGEVMFGDYAELTEDQKQAFVDQSRMLLQDNSRLAGYQAERIDGRYTRVTRGTYSPCKLCEDDPTQPPTWQIRAKQVTHDSTSHDIYFRDATIEVAGVPITYLPAFSMPDPSVDRRSGFLTPTIGYSSNLGMFARVKYYYDISPDKDLLFDLTPSANDGLLIGGKYRERFTNGYFEVQGAATYAENTQSSSTGTISPKELRGWVQGIGRFDIDDAWRWGFDLNRVTDDNFLLRYSYSSEQLLTSRLYTERFAGRDYFNAGIYGFQDLRPANTLEEPVALPLITYSAMGEPGETLGGRWSYDAQILDLWREQGTRSRRASQVAGWQGDYTNSLGMVTTVNALVRTDGYSIANQENSVTGDRESFNRFRIFPQGQIMTRLPFVRDDGTVSEMIEPIVAFTAAPNYHNSRDLPNEDSEDIEFDSTNLFRLSRYPGVDLLDGGQRVTYGIRAGVYGNGGGSSTLFFGQSYRLQHNTDFAVNSGLYSRQSDYVGRLELTPSPWMDVSYGFRLDPTTGAQRMHDFTGSFGPSIFRVSGSYLYINKLELQNGTVADTTTNLQEVSGGVSSSFLKYYTVALSTRYNLAEGGGPVSTSLTTTYQDDCYTFSLIMERDYSQRIGIASGNRIYFRMIFNKLGMFVSPAFTGTAH</sequence>
<comment type="subcellular location">
    <subcellularLocation>
        <location evidence="1">Cell outer membrane</location>
    </subcellularLocation>
</comment>
<comment type="caution">
    <text evidence="1">Lacks conserved residue(s) required for the propagation of feature annotation.</text>
</comment>
<feature type="chain" id="PRO_5022275502" description="LPS-assembly protein LptD" evidence="1">
    <location>
        <begin position="38"/>
        <end position="777"/>
    </location>
</feature>
<feature type="signal peptide" evidence="1">
    <location>
        <begin position="1"/>
        <end position="37"/>
    </location>
</feature>
<feature type="compositionally biased region" description="Low complexity" evidence="2">
    <location>
        <begin position="37"/>
        <end position="70"/>
    </location>
</feature>
<evidence type="ECO:0000313" key="5">
    <source>
        <dbReference type="Proteomes" id="UP000315751"/>
    </source>
</evidence>
<comment type="similarity">
    <text evidence="1">Belongs to the LptD family.</text>
</comment>
<evidence type="ECO:0000256" key="1">
    <source>
        <dbReference type="HAMAP-Rule" id="MF_01411"/>
    </source>
</evidence>
<name>A0A560HD08_9PROT</name>
<dbReference type="Proteomes" id="UP000315751">
    <property type="component" value="Unassembled WGS sequence"/>
</dbReference>
<comment type="caution">
    <text evidence="4">The sequence shown here is derived from an EMBL/GenBank/DDBJ whole genome shotgun (WGS) entry which is preliminary data.</text>
</comment>
<dbReference type="GO" id="GO:0009279">
    <property type="term" value="C:cell outer membrane"/>
    <property type="evidence" value="ECO:0007669"/>
    <property type="project" value="UniProtKB-SubCell"/>
</dbReference>
<dbReference type="InterPro" id="IPR050218">
    <property type="entry name" value="LptD"/>
</dbReference>
<evidence type="ECO:0000259" key="3">
    <source>
        <dbReference type="Pfam" id="PF04453"/>
    </source>
</evidence>
<feature type="domain" description="LptD C-terminal" evidence="3">
    <location>
        <begin position="335"/>
        <end position="679"/>
    </location>
</feature>
<dbReference type="AlphaFoldDB" id="A0A560HD08"/>
<dbReference type="GO" id="GO:1990351">
    <property type="term" value="C:transporter complex"/>
    <property type="evidence" value="ECO:0007669"/>
    <property type="project" value="TreeGrafter"/>
</dbReference>
<dbReference type="PANTHER" id="PTHR30189">
    <property type="entry name" value="LPS-ASSEMBLY PROTEIN"/>
    <property type="match status" value="1"/>
</dbReference>
<keyword evidence="1" id="KW-0732">Signal</keyword>
<dbReference type="EMBL" id="VITR01000003">
    <property type="protein sequence ID" value="TWB44265.1"/>
    <property type="molecule type" value="Genomic_DNA"/>
</dbReference>
<dbReference type="Pfam" id="PF04453">
    <property type="entry name" value="LptD"/>
    <property type="match status" value="1"/>
</dbReference>
<dbReference type="InterPro" id="IPR020889">
    <property type="entry name" value="LipoPS_assembly_LptD"/>
</dbReference>
<keyword evidence="1" id="KW-0472">Membrane</keyword>
<proteinExistence type="inferred from homology"/>
<dbReference type="GO" id="GO:0015920">
    <property type="term" value="P:lipopolysaccharide transport"/>
    <property type="evidence" value="ECO:0007669"/>
    <property type="project" value="InterPro"/>
</dbReference>
<comment type="subunit">
    <text evidence="1">Component of the lipopolysaccharide transport and assembly complex.</text>
</comment>
<keyword evidence="5" id="KW-1185">Reference proteome</keyword>
<organism evidence="4 5">
    <name type="scientific">Nitrospirillum amazonense</name>
    <dbReference type="NCBI Taxonomy" id="28077"/>
    <lineage>
        <taxon>Bacteria</taxon>
        <taxon>Pseudomonadati</taxon>
        <taxon>Pseudomonadota</taxon>
        <taxon>Alphaproteobacteria</taxon>
        <taxon>Rhodospirillales</taxon>
        <taxon>Azospirillaceae</taxon>
        <taxon>Nitrospirillum</taxon>
    </lineage>
</organism>
<dbReference type="InterPro" id="IPR007543">
    <property type="entry name" value="LptD_C"/>
</dbReference>
<evidence type="ECO:0000313" key="4">
    <source>
        <dbReference type="EMBL" id="TWB44265.1"/>
    </source>
</evidence>
<evidence type="ECO:0000256" key="2">
    <source>
        <dbReference type="SAM" id="MobiDB-lite"/>
    </source>
</evidence>
<keyword evidence="1" id="KW-0998">Cell outer membrane</keyword>
<accession>A0A560HD08</accession>
<protein>
    <recommendedName>
        <fullName evidence="1">LPS-assembly protein LptD</fullName>
    </recommendedName>
</protein>
<comment type="function">
    <text evidence="1">Involved in the assembly of lipopolysaccharide (LPS) at the surface of the outer membrane.</text>
</comment>
<reference evidence="4 5" key="1">
    <citation type="submission" date="2019-06" db="EMBL/GenBank/DDBJ databases">
        <title>Genomic Encyclopedia of Type Strains, Phase IV (KMG-V): Genome sequencing to study the core and pangenomes of soil and plant-associated prokaryotes.</title>
        <authorList>
            <person name="Whitman W."/>
        </authorList>
    </citation>
    <scope>NUCLEOTIDE SEQUENCE [LARGE SCALE GENOMIC DNA]</scope>
    <source>
        <strain evidence="4 5">BR 11622</strain>
    </source>
</reference>
<dbReference type="Gene3D" id="2.60.450.10">
    <property type="entry name" value="Lipopolysaccharide (LPS) transport protein A like domain"/>
    <property type="match status" value="1"/>
</dbReference>
<dbReference type="PANTHER" id="PTHR30189:SF1">
    <property type="entry name" value="LPS-ASSEMBLY PROTEIN LPTD"/>
    <property type="match status" value="1"/>
</dbReference>